<dbReference type="PRINTS" id="PR01609">
    <property type="entry name" value="CD36FAMILY"/>
</dbReference>
<evidence type="ECO:0000256" key="7">
    <source>
        <dbReference type="ARBA" id="ARBA00023180"/>
    </source>
</evidence>
<organism evidence="13">
    <name type="scientific">Thrips palmi</name>
    <name type="common">Melon thrips</name>
    <dbReference type="NCBI Taxonomy" id="161013"/>
    <lineage>
        <taxon>Eukaryota</taxon>
        <taxon>Metazoa</taxon>
        <taxon>Ecdysozoa</taxon>
        <taxon>Arthropoda</taxon>
        <taxon>Hexapoda</taxon>
        <taxon>Insecta</taxon>
        <taxon>Pterygota</taxon>
        <taxon>Neoptera</taxon>
        <taxon>Paraneoptera</taxon>
        <taxon>Thysanoptera</taxon>
        <taxon>Terebrantia</taxon>
        <taxon>Thripoidea</taxon>
        <taxon>Thripidae</taxon>
        <taxon>Thrips</taxon>
    </lineage>
</organism>
<keyword evidence="4 8" id="KW-0812">Transmembrane</keyword>
<comment type="subcellular location">
    <subcellularLocation>
        <location evidence="1">Cell membrane</location>
    </subcellularLocation>
</comment>
<dbReference type="AlphaFoldDB" id="A0A6P8YM81"/>
<evidence type="ECO:0000256" key="2">
    <source>
        <dbReference type="ARBA" id="ARBA00010532"/>
    </source>
</evidence>
<evidence type="ECO:0000313" key="9">
    <source>
        <dbReference type="Proteomes" id="UP000515158"/>
    </source>
</evidence>
<dbReference type="GeneID" id="117641702"/>
<protein>
    <submittedName>
        <fullName evidence="10 11">Lysosome membrane protein 2-like</fullName>
    </submittedName>
</protein>
<keyword evidence="7" id="KW-0325">Glycoprotein</keyword>
<dbReference type="GO" id="GO:0005886">
    <property type="term" value="C:plasma membrane"/>
    <property type="evidence" value="ECO:0007669"/>
    <property type="project" value="UniProtKB-SubCell"/>
</dbReference>
<keyword evidence="6 8" id="KW-0472">Membrane</keyword>
<evidence type="ECO:0000256" key="8">
    <source>
        <dbReference type="SAM" id="Phobius"/>
    </source>
</evidence>
<evidence type="ECO:0000313" key="12">
    <source>
        <dbReference type="RefSeq" id="XP_034235125.1"/>
    </source>
</evidence>
<feature type="transmembrane region" description="Helical" evidence="8">
    <location>
        <begin position="483"/>
        <end position="501"/>
    </location>
</feature>
<keyword evidence="5 8" id="KW-1133">Transmembrane helix</keyword>
<dbReference type="OrthoDB" id="18585at2759"/>
<gene>
    <name evidence="10 11 12 13" type="primary">LOC117641702</name>
</gene>
<dbReference type="RefSeq" id="XP_034235127.1">
    <property type="nucleotide sequence ID" value="XM_034379236.1"/>
</dbReference>
<evidence type="ECO:0000256" key="6">
    <source>
        <dbReference type="ARBA" id="ARBA00023136"/>
    </source>
</evidence>
<reference evidence="10 11" key="1">
    <citation type="submission" date="2025-04" db="UniProtKB">
        <authorList>
            <consortium name="RefSeq"/>
        </authorList>
    </citation>
    <scope>IDENTIFICATION</scope>
    <source>
        <tissue evidence="10 11">Total insect</tissue>
    </source>
</reference>
<sequence length="521" mass="58307">MTVDTKTWPELRYKIAGDAGPLDESRRLCSATSVACLCFASLLLVASVTGTYLLWFTGFFEDLVHSSTVYANGSDFFRAWLAPPFGPTTKLYLFNYTNAAEFMAGNASRLRVQELGPYAYSETLEHVNVHFHSNGTMSYSEKRAFTFLPEWSRGSEDDVIVVPNLPLICAIARVRDEPYVAQLGLRSALWASGGTAFHKLVVRDYLFGYDDPLYNMAKKAVEVATTGTLPKLGMLAPRVGLSSNVYTVQTGQRDFRQQDRVTRLNGRAALAAWRDPECNSIDGSAGTFFPADVARRRGPLHLVNADVCRRIPLEFKEEVTVMDGIPALRYGPPDHFLDNAQDNPNNTCYSTPSYASLPSGVLLNGPCFMDSPSFISFPRFYLGDARLRTALDGMEEPVKEQHEMFFDVHPELGINLGAATRLQVNVMVRKAAMLDSYLEPFQDEIILPILWFETALTEFPDDVKRATFHATFTVRTLERAASYGLPLVALACVVFLALHALRHRQQLLQRRRQRVQVVRVS</sequence>
<dbReference type="PANTHER" id="PTHR11923:SF50">
    <property type="entry name" value="GH19047P"/>
    <property type="match status" value="1"/>
</dbReference>
<evidence type="ECO:0000256" key="1">
    <source>
        <dbReference type="ARBA" id="ARBA00004236"/>
    </source>
</evidence>
<dbReference type="GO" id="GO:0005737">
    <property type="term" value="C:cytoplasm"/>
    <property type="evidence" value="ECO:0007669"/>
    <property type="project" value="TreeGrafter"/>
</dbReference>
<evidence type="ECO:0000256" key="5">
    <source>
        <dbReference type="ARBA" id="ARBA00022989"/>
    </source>
</evidence>
<evidence type="ECO:0000313" key="11">
    <source>
        <dbReference type="RefSeq" id="XP_034235124.1"/>
    </source>
</evidence>
<evidence type="ECO:0000256" key="4">
    <source>
        <dbReference type="ARBA" id="ARBA00022692"/>
    </source>
</evidence>
<dbReference type="GO" id="GO:0005044">
    <property type="term" value="F:scavenger receptor activity"/>
    <property type="evidence" value="ECO:0007669"/>
    <property type="project" value="TreeGrafter"/>
</dbReference>
<accession>A0A6P8YM81</accession>
<keyword evidence="3" id="KW-1003">Cell membrane</keyword>
<feature type="transmembrane region" description="Helical" evidence="8">
    <location>
        <begin position="34"/>
        <end position="55"/>
    </location>
</feature>
<evidence type="ECO:0000256" key="3">
    <source>
        <dbReference type="ARBA" id="ARBA00022475"/>
    </source>
</evidence>
<dbReference type="RefSeq" id="XP_034235125.1">
    <property type="nucleotide sequence ID" value="XM_034379234.1"/>
</dbReference>
<dbReference type="PANTHER" id="PTHR11923">
    <property type="entry name" value="SCAVENGER RECEPTOR CLASS B TYPE-1 SR-B1"/>
    <property type="match status" value="1"/>
</dbReference>
<dbReference type="RefSeq" id="XP_034235123.1">
    <property type="nucleotide sequence ID" value="XM_034379232.1"/>
</dbReference>
<dbReference type="RefSeq" id="XP_034235124.1">
    <property type="nucleotide sequence ID" value="XM_034379233.1"/>
</dbReference>
<keyword evidence="9" id="KW-1185">Reference proteome</keyword>
<proteinExistence type="inferred from homology"/>
<evidence type="ECO:0000313" key="13">
    <source>
        <dbReference type="RefSeq" id="XP_034235127.1"/>
    </source>
</evidence>
<dbReference type="Pfam" id="PF01130">
    <property type="entry name" value="CD36"/>
    <property type="match status" value="1"/>
</dbReference>
<dbReference type="Proteomes" id="UP000515158">
    <property type="component" value="Unplaced"/>
</dbReference>
<name>A0A6P8YM81_THRPL</name>
<evidence type="ECO:0000313" key="10">
    <source>
        <dbReference type="RefSeq" id="XP_034235123.1"/>
    </source>
</evidence>
<comment type="similarity">
    <text evidence="2">Belongs to the CD36 family.</text>
</comment>
<dbReference type="KEGG" id="tpal:117641702"/>
<dbReference type="InterPro" id="IPR002159">
    <property type="entry name" value="CD36_fam"/>
</dbReference>